<proteinExistence type="predicted"/>
<evidence type="ECO:0000313" key="2">
    <source>
        <dbReference type="Proteomes" id="UP000292346"/>
    </source>
</evidence>
<gene>
    <name evidence="1" type="ORF">E0H45_36380</name>
</gene>
<dbReference type="Pfam" id="PF02450">
    <property type="entry name" value="LCAT"/>
    <property type="match status" value="1"/>
</dbReference>
<dbReference type="AlphaFoldDB" id="A0A4R0GWU9"/>
<reference evidence="1 2" key="1">
    <citation type="submission" date="2019-02" db="EMBL/GenBank/DDBJ databases">
        <title>Kribbella capetownensis sp. nov. and Kribbella speibonae sp. nov., isolated from soil.</title>
        <authorList>
            <person name="Curtis S.M."/>
            <person name="Norton I."/>
            <person name="Everest G.J."/>
            <person name="Meyers P.R."/>
        </authorList>
    </citation>
    <scope>NUCLEOTIDE SEQUENCE [LARGE SCALE GENOMIC DNA]</scope>
    <source>
        <strain evidence="1 2">KCTC 29219</strain>
    </source>
</reference>
<comment type="caution">
    <text evidence="1">The sequence shown here is derived from an EMBL/GenBank/DDBJ whole genome shotgun (WGS) entry which is preliminary data.</text>
</comment>
<sequence>MDAVGAVSRDAVIVIPGIMGSSLVDVESGDVLWGLDDASWWVSAWTTGRALKRLAVTEDERAGRTGRVRASGLLRFPAFAPVLKGFEPYTKLLTGIGRVLAHPDALCEFPYDWRLSVEHNAHELERLVDRHLSQWRAHPSGSADAKVVLVAHSMGGLVARYYLQVLGGASDVRTTITLGTPYYGSVKSAYILSSGDGLPIPRKRLRKLVQHMPGLYDLLPFYRCVDEGATARRLEPSDIANLDGDRELADESLLRHDKLMQGGAGSLRLLIGVEQPTMQSLSMRDGVLTPLMHTCITDPAGVIRERLDLRGDGTVFRRSAAGFGLPPGTLPQSHGAVAATEEAISHVRDVLTNDTAGPPLGPGEIGIDVPDVVSVTEPLTITVTGADATGTTCRVVDVFSRWQVAVPPLQLRDGVLTASVVLGEPGVYRVEVKGGGASAVTEQVLAVPPEEAGQ</sequence>
<dbReference type="EMBL" id="SJJZ01000005">
    <property type="protein sequence ID" value="TCC02525.1"/>
    <property type="molecule type" value="Genomic_DNA"/>
</dbReference>
<dbReference type="PANTHER" id="PTHR11440">
    <property type="entry name" value="LECITHIN-CHOLESTEROL ACYLTRANSFERASE-RELATED"/>
    <property type="match status" value="1"/>
</dbReference>
<dbReference type="Gene3D" id="3.40.50.1820">
    <property type="entry name" value="alpha/beta hydrolase"/>
    <property type="match status" value="1"/>
</dbReference>
<dbReference type="InterPro" id="IPR003386">
    <property type="entry name" value="LACT/PDAT_acylTrfase"/>
</dbReference>
<evidence type="ECO:0000313" key="1">
    <source>
        <dbReference type="EMBL" id="TCC02525.1"/>
    </source>
</evidence>
<dbReference type="RefSeq" id="WP_131346293.1">
    <property type="nucleotide sequence ID" value="NZ_SJJZ01000005.1"/>
</dbReference>
<protein>
    <recommendedName>
        <fullName evidence="3">Lecithin:cholesterol acyltransferase</fullName>
    </recommendedName>
</protein>
<dbReference type="GO" id="GO:0008374">
    <property type="term" value="F:O-acyltransferase activity"/>
    <property type="evidence" value="ECO:0007669"/>
    <property type="project" value="InterPro"/>
</dbReference>
<dbReference type="SUPFAM" id="SSF53474">
    <property type="entry name" value="alpha/beta-Hydrolases"/>
    <property type="match status" value="1"/>
</dbReference>
<dbReference type="GO" id="GO:0006629">
    <property type="term" value="P:lipid metabolic process"/>
    <property type="evidence" value="ECO:0007669"/>
    <property type="project" value="InterPro"/>
</dbReference>
<evidence type="ECO:0008006" key="3">
    <source>
        <dbReference type="Google" id="ProtNLM"/>
    </source>
</evidence>
<name>A0A4R0GWU9_9ACTN</name>
<dbReference type="OrthoDB" id="8871309at2"/>
<dbReference type="InterPro" id="IPR029058">
    <property type="entry name" value="AB_hydrolase_fold"/>
</dbReference>
<dbReference type="Proteomes" id="UP000292346">
    <property type="component" value="Unassembled WGS sequence"/>
</dbReference>
<organism evidence="1 2">
    <name type="scientific">Kribbella soli</name>
    <dbReference type="NCBI Taxonomy" id="1124743"/>
    <lineage>
        <taxon>Bacteria</taxon>
        <taxon>Bacillati</taxon>
        <taxon>Actinomycetota</taxon>
        <taxon>Actinomycetes</taxon>
        <taxon>Propionibacteriales</taxon>
        <taxon>Kribbellaceae</taxon>
        <taxon>Kribbella</taxon>
    </lineage>
</organism>
<accession>A0A4R0GWU9</accession>
<keyword evidence="2" id="KW-1185">Reference proteome</keyword>